<dbReference type="STRING" id="94130.A0A2Z6QLR4"/>
<dbReference type="GO" id="GO:0000381">
    <property type="term" value="P:regulation of alternative mRNA splicing, via spliceosome"/>
    <property type="evidence" value="ECO:0007669"/>
    <property type="project" value="InterPro"/>
</dbReference>
<feature type="region of interest" description="Disordered" evidence="3">
    <location>
        <begin position="207"/>
        <end position="233"/>
    </location>
</feature>
<evidence type="ECO:0000313" key="5">
    <source>
        <dbReference type="EMBL" id="GBB91067.1"/>
    </source>
</evidence>
<dbReference type="Pfam" id="PF09745">
    <property type="entry name" value="NSRP1_N"/>
    <property type="match status" value="1"/>
</dbReference>
<sequence length="371" mass="43465">MQQNRQLKYGLNLSTKKSSQRPIFTEDDEDNITKDGNSTKKVNRTLINKDSSLSKSVQEQYKAALEEDPTVYSYDEVYDEMKNAEKKTLQALKGLSGVSSNKPRYVNDLLRASEIRKRDYMLAQERKIQKEREAEGDEFDDKEKFVTQAYKEQQEELKKAEEEERKREKNAIGSNDSTKFYRNLLDQASTAKTAAIEASRLALSSNKKRTLSEDDEYNKSQKTDKELAEEARASGKIVMLNDDDQIVDKRQLLSAGLNITKKKNTNYSKSSSSSDYYDSRSHNNKRFDGNDKSKYYEEMRRRERQSREIEEQILKTQKEKEEEERKKHEELVKKFSRKADEKTISDAKARYLARQKEKKELKKLKVEEEEI</sequence>
<evidence type="ECO:0000256" key="3">
    <source>
        <dbReference type="SAM" id="MobiDB-lite"/>
    </source>
</evidence>
<accession>A0A2Z6QLR4</accession>
<feature type="compositionally biased region" description="Basic and acidic residues" evidence="3">
    <location>
        <begin position="152"/>
        <end position="170"/>
    </location>
</feature>
<dbReference type="PANTHER" id="PTHR47845">
    <property type="entry name" value="NUCLEAR SPECKLE SPLICING REGULATORY PROTEIN 1 HOMOLOG"/>
    <property type="match status" value="1"/>
</dbReference>
<comment type="caution">
    <text evidence="5">The sequence shown here is derived from an EMBL/GenBank/DDBJ whole genome shotgun (WGS) entry which is preliminary data.</text>
</comment>
<dbReference type="EMBL" id="BLAL01000011">
    <property type="protein sequence ID" value="GES74107.1"/>
    <property type="molecule type" value="Genomic_DNA"/>
</dbReference>
<feature type="compositionally biased region" description="Basic and acidic residues" evidence="3">
    <location>
        <begin position="217"/>
        <end position="233"/>
    </location>
</feature>
<feature type="compositionally biased region" description="Polar residues" evidence="3">
    <location>
        <begin position="1"/>
        <end position="22"/>
    </location>
</feature>
<comment type="similarity">
    <text evidence="1">Belongs to the NSRP1 family.</text>
</comment>
<keyword evidence="2" id="KW-0175">Coiled coil</keyword>
<dbReference type="OrthoDB" id="446635at2759"/>
<evidence type="ECO:0000259" key="4">
    <source>
        <dbReference type="Pfam" id="PF09745"/>
    </source>
</evidence>
<dbReference type="AlphaFoldDB" id="A0A2Z6QLR4"/>
<evidence type="ECO:0000313" key="7">
    <source>
        <dbReference type="Proteomes" id="UP000247702"/>
    </source>
</evidence>
<dbReference type="InterPro" id="IPR053246">
    <property type="entry name" value="NS_splicing_regulatory_protein"/>
</dbReference>
<proteinExistence type="inferred from homology"/>
<evidence type="ECO:0000256" key="1">
    <source>
        <dbReference type="ARBA" id="ARBA00010126"/>
    </source>
</evidence>
<dbReference type="EMBL" id="BEXD01000912">
    <property type="protein sequence ID" value="GBB91067.1"/>
    <property type="molecule type" value="Genomic_DNA"/>
</dbReference>
<dbReference type="Proteomes" id="UP000247702">
    <property type="component" value="Unassembled WGS sequence"/>
</dbReference>
<feature type="compositionally biased region" description="Low complexity" evidence="3">
    <location>
        <begin position="265"/>
        <end position="276"/>
    </location>
</feature>
<evidence type="ECO:0000256" key="2">
    <source>
        <dbReference type="ARBA" id="ARBA00023054"/>
    </source>
</evidence>
<dbReference type="InterPro" id="IPR018612">
    <property type="entry name" value="NSRP1_N"/>
</dbReference>
<feature type="region of interest" description="Disordered" evidence="3">
    <location>
        <begin position="1"/>
        <end position="40"/>
    </location>
</feature>
<protein>
    <submittedName>
        <fullName evidence="6">Coiled-coil domain-containing protein 55</fullName>
    </submittedName>
</protein>
<feature type="region of interest" description="Disordered" evidence="3">
    <location>
        <begin position="151"/>
        <end position="179"/>
    </location>
</feature>
<dbReference type="PANTHER" id="PTHR47845:SF1">
    <property type="entry name" value="NUCLEAR SPECKLE SPLICING REGULATORY PROTEIN 1 HOMOLOG"/>
    <property type="match status" value="1"/>
</dbReference>
<name>A0A2Z6QLR4_9GLOM</name>
<organism evidence="5 7">
    <name type="scientific">Rhizophagus clarus</name>
    <dbReference type="NCBI Taxonomy" id="94130"/>
    <lineage>
        <taxon>Eukaryota</taxon>
        <taxon>Fungi</taxon>
        <taxon>Fungi incertae sedis</taxon>
        <taxon>Mucoromycota</taxon>
        <taxon>Glomeromycotina</taxon>
        <taxon>Glomeromycetes</taxon>
        <taxon>Glomerales</taxon>
        <taxon>Glomeraceae</taxon>
        <taxon>Rhizophagus</taxon>
    </lineage>
</organism>
<dbReference type="Proteomes" id="UP000615446">
    <property type="component" value="Unassembled WGS sequence"/>
</dbReference>
<evidence type="ECO:0000313" key="6">
    <source>
        <dbReference type="EMBL" id="GES74107.1"/>
    </source>
</evidence>
<feature type="compositionally biased region" description="Basic and acidic residues" evidence="3">
    <location>
        <begin position="277"/>
        <end position="328"/>
    </location>
</feature>
<reference evidence="6" key="2">
    <citation type="submission" date="2019-10" db="EMBL/GenBank/DDBJ databases">
        <title>Conservation and host-specific expression of non-tandemly repeated heterogenous ribosome RNA gene in arbuscular mycorrhizal fungi.</title>
        <authorList>
            <person name="Maeda T."/>
            <person name="Kobayashi Y."/>
            <person name="Nakagawa T."/>
            <person name="Ezawa T."/>
            <person name="Yamaguchi K."/>
            <person name="Bino T."/>
            <person name="Nishimoto Y."/>
            <person name="Shigenobu S."/>
            <person name="Kawaguchi M."/>
        </authorList>
    </citation>
    <scope>NUCLEOTIDE SEQUENCE</scope>
    <source>
        <strain evidence="6">HR1</strain>
    </source>
</reference>
<feature type="region of interest" description="Disordered" evidence="3">
    <location>
        <begin position="254"/>
        <end position="328"/>
    </location>
</feature>
<keyword evidence="7" id="KW-1185">Reference proteome</keyword>
<reference evidence="5 7" key="1">
    <citation type="submission" date="2017-11" db="EMBL/GenBank/DDBJ databases">
        <title>The genome of Rhizophagus clarus HR1 reveals common genetic basis of auxotrophy among arbuscular mycorrhizal fungi.</title>
        <authorList>
            <person name="Kobayashi Y."/>
        </authorList>
    </citation>
    <scope>NUCLEOTIDE SEQUENCE [LARGE SCALE GENOMIC DNA]</scope>
    <source>
        <strain evidence="5 7">HR1</strain>
    </source>
</reference>
<feature type="domain" description="Nuclear speckle splicing regulatory protein 1 N-terminal" evidence="4">
    <location>
        <begin position="58"/>
        <end position="171"/>
    </location>
</feature>
<gene>
    <name evidence="6" type="ORF">RCL2_000160400</name>
    <name evidence="5" type="ORF">RclHR1_18190002</name>
</gene>